<dbReference type="RefSeq" id="WP_128996550.1">
    <property type="nucleotide sequence ID" value="NZ_PDKN01000006.1"/>
</dbReference>
<evidence type="ECO:0008006" key="3">
    <source>
        <dbReference type="Google" id="ProtNLM"/>
    </source>
</evidence>
<dbReference type="Proteomes" id="UP000290657">
    <property type="component" value="Unassembled WGS sequence"/>
</dbReference>
<protein>
    <recommendedName>
        <fullName evidence="3">DUF2846 domain-containing protein</fullName>
    </recommendedName>
</protein>
<evidence type="ECO:0000313" key="2">
    <source>
        <dbReference type="Proteomes" id="UP000290657"/>
    </source>
</evidence>
<dbReference type="EMBL" id="PDKN01000006">
    <property type="protein sequence ID" value="RXJ56209.1"/>
    <property type="molecule type" value="Genomic_DNA"/>
</dbReference>
<reference evidence="1 2" key="1">
    <citation type="submission" date="2017-10" db="EMBL/GenBank/DDBJ databases">
        <title>Genomics of the genus Arcobacter.</title>
        <authorList>
            <person name="Perez-Cataluna A."/>
            <person name="Figueras M.J."/>
        </authorList>
    </citation>
    <scope>NUCLEOTIDE SEQUENCE [LARGE SCALE GENOMIC DNA]</scope>
    <source>
        <strain evidence="1 2">CECT 8987</strain>
    </source>
</reference>
<organism evidence="1 2">
    <name type="scientific">Candidatus Marinarcus aquaticus</name>
    <dbReference type="NCBI Taxonomy" id="2044504"/>
    <lineage>
        <taxon>Bacteria</taxon>
        <taxon>Pseudomonadati</taxon>
        <taxon>Campylobacterota</taxon>
        <taxon>Epsilonproteobacteria</taxon>
        <taxon>Campylobacterales</taxon>
        <taxon>Arcobacteraceae</taxon>
        <taxon>Candidatus Marinarcus</taxon>
    </lineage>
</organism>
<proteinExistence type="predicted"/>
<keyword evidence="2" id="KW-1185">Reference proteome</keyword>
<gene>
    <name evidence="1" type="ORF">CRV04_09185</name>
</gene>
<name>A0A4Q0XQ88_9BACT</name>
<comment type="caution">
    <text evidence="1">The sequence shown here is derived from an EMBL/GenBank/DDBJ whole genome shotgun (WGS) entry which is preliminary data.</text>
</comment>
<dbReference type="OrthoDB" id="5514360at2"/>
<evidence type="ECO:0000313" key="1">
    <source>
        <dbReference type="EMBL" id="RXJ56209.1"/>
    </source>
</evidence>
<dbReference type="AlphaFoldDB" id="A0A4Q0XQ88"/>
<accession>A0A4Q0XQ88</accession>
<dbReference type="PROSITE" id="PS51257">
    <property type="entry name" value="PROKAR_LIPOPROTEIN"/>
    <property type="match status" value="1"/>
</dbReference>
<sequence>MKKSMYLVVSIFLALLFSGCAGSYMVKVPNNVVQPSQEKATIVFMRSSFVLAAIGVEVFEVNDGKLSFVGYLGNGSKIAHQTEPGEKVFMAFGGAADFMIANVKAGKTYYSIVRPNWGTGGFAPTPIRTDGTSNYNTDMSSFKNWVEKTKLYTTNPQEAQEWFVENKEKYVKIYDYYWPRFQTKNNAQIAERTLNPEDGL</sequence>